<dbReference type="InterPro" id="IPR018120">
    <property type="entry name" value="Glyco_hydro_1_AS"/>
</dbReference>
<feature type="active site" description="Nucleophile" evidence="4">
    <location>
        <position position="380"/>
    </location>
</feature>
<dbReference type="Pfam" id="PF00232">
    <property type="entry name" value="Glyco_hydro_1"/>
    <property type="match status" value="1"/>
</dbReference>
<name>A0A1I1GJS5_9LACT</name>
<protein>
    <submittedName>
        <fullName evidence="7">6-phospho-beta-glucosidase</fullName>
    </submittedName>
</protein>
<dbReference type="OrthoDB" id="1637462at2"/>
<dbReference type="PANTHER" id="PTHR10353:SF85">
    <property type="entry name" value="ARYL-PHOSPHO-BETA-D-GLUCOSIDASE BGLA"/>
    <property type="match status" value="1"/>
</dbReference>
<evidence type="ECO:0000256" key="6">
    <source>
        <dbReference type="RuleBase" id="RU004468"/>
    </source>
</evidence>
<dbReference type="InterPro" id="IPR033132">
    <property type="entry name" value="GH_1_N_CS"/>
</dbReference>
<gene>
    <name evidence="7" type="ORF">SAMN04488102_10344</name>
</gene>
<evidence type="ECO:0000256" key="4">
    <source>
        <dbReference type="PROSITE-ProRule" id="PRU10055"/>
    </source>
</evidence>
<dbReference type="Proteomes" id="UP000199612">
    <property type="component" value="Unassembled WGS sequence"/>
</dbReference>
<keyword evidence="2 6" id="KW-0378">Hydrolase</keyword>
<dbReference type="PRINTS" id="PR00131">
    <property type="entry name" value="GLHYDRLASE1"/>
</dbReference>
<dbReference type="AlphaFoldDB" id="A0A1I1GJS5"/>
<dbReference type="InterPro" id="IPR017853">
    <property type="entry name" value="GH"/>
</dbReference>
<evidence type="ECO:0000313" key="8">
    <source>
        <dbReference type="Proteomes" id="UP000199612"/>
    </source>
</evidence>
<dbReference type="PANTHER" id="PTHR10353">
    <property type="entry name" value="GLYCOSYL HYDROLASE"/>
    <property type="match status" value="1"/>
</dbReference>
<dbReference type="NCBIfam" id="NF007154">
    <property type="entry name" value="PRK09589.1"/>
    <property type="match status" value="1"/>
</dbReference>
<proteinExistence type="inferred from homology"/>
<dbReference type="FunFam" id="3.20.20.80:FF:000004">
    <property type="entry name" value="Beta-glucosidase 6-phospho-beta-glucosidase"/>
    <property type="match status" value="1"/>
</dbReference>
<keyword evidence="8" id="KW-1185">Reference proteome</keyword>
<comment type="similarity">
    <text evidence="1 5">Belongs to the glycosyl hydrolase 1 family.</text>
</comment>
<evidence type="ECO:0000256" key="5">
    <source>
        <dbReference type="RuleBase" id="RU003690"/>
    </source>
</evidence>
<organism evidence="7 8">
    <name type="scientific">Alkalibacterium subtropicum</name>
    <dbReference type="NCBI Taxonomy" id="753702"/>
    <lineage>
        <taxon>Bacteria</taxon>
        <taxon>Bacillati</taxon>
        <taxon>Bacillota</taxon>
        <taxon>Bacilli</taxon>
        <taxon>Lactobacillales</taxon>
        <taxon>Carnobacteriaceae</taxon>
        <taxon>Alkalibacterium</taxon>
    </lineage>
</organism>
<evidence type="ECO:0000313" key="7">
    <source>
        <dbReference type="EMBL" id="SFC10118.1"/>
    </source>
</evidence>
<dbReference type="PROSITE" id="PS00572">
    <property type="entry name" value="GLYCOSYL_HYDROL_F1_1"/>
    <property type="match status" value="1"/>
</dbReference>
<dbReference type="InterPro" id="IPR001360">
    <property type="entry name" value="Glyco_hydro_1"/>
</dbReference>
<accession>A0A1I1GJS5</accession>
<reference evidence="8" key="1">
    <citation type="submission" date="2016-10" db="EMBL/GenBank/DDBJ databases">
        <authorList>
            <person name="Varghese N."/>
            <person name="Submissions S."/>
        </authorList>
    </citation>
    <scope>NUCLEOTIDE SEQUENCE [LARGE SCALE GENOMIC DNA]</scope>
    <source>
        <strain evidence="8">DSM 23664</strain>
    </source>
</reference>
<dbReference type="GO" id="GO:0008422">
    <property type="term" value="F:beta-glucosidase activity"/>
    <property type="evidence" value="ECO:0007669"/>
    <property type="project" value="TreeGrafter"/>
</dbReference>
<evidence type="ECO:0000256" key="2">
    <source>
        <dbReference type="ARBA" id="ARBA00022801"/>
    </source>
</evidence>
<dbReference type="STRING" id="753702.SAMN04488102_10344"/>
<keyword evidence="3 6" id="KW-0326">Glycosidase</keyword>
<evidence type="ECO:0000256" key="3">
    <source>
        <dbReference type="ARBA" id="ARBA00023295"/>
    </source>
</evidence>
<dbReference type="Gene3D" id="3.20.20.80">
    <property type="entry name" value="Glycosidases"/>
    <property type="match status" value="1"/>
</dbReference>
<dbReference type="GO" id="GO:0016052">
    <property type="term" value="P:carbohydrate catabolic process"/>
    <property type="evidence" value="ECO:0007669"/>
    <property type="project" value="TreeGrafter"/>
</dbReference>
<dbReference type="GO" id="GO:0005829">
    <property type="term" value="C:cytosol"/>
    <property type="evidence" value="ECO:0007669"/>
    <property type="project" value="TreeGrafter"/>
</dbReference>
<dbReference type="PROSITE" id="PS00653">
    <property type="entry name" value="GLYCOSYL_HYDROL_F1_2"/>
    <property type="match status" value="1"/>
</dbReference>
<dbReference type="RefSeq" id="WP_091528805.1">
    <property type="nucleotide sequence ID" value="NZ_FOLT01000003.1"/>
</dbReference>
<sequence>MEERKYEFPKDFLWGGAVAAHQVEGAYDVDGKGLSTADVLTAGNQKTPRQITKGVLSDQYYPNHEAIDFYHRYKEDIKLFKELGLKAFRTSINWARIFPNGDDSVPNEAGLKFYDDLFDELLRNGIEPVVTLSHFEIPYALYENYGGFKNRKLITFFAWYAETVMRRYKDKVKYWMTFNEINNQLDRFDELHTWTNSAVLFDEGDNKEEVTVQASLNELIASAKAVKIGKEINPNFQIGCMMAYVPVYPYACHPKDMLASSKMMERRFFYSDVHVRGEIPTYALKRWKNEGFDIKYTAEELDALRQGTVDYIGFSYYMSKAVTTLDDVYGDPVRDFPEAKVVGNPYLDTNDWGWQIDPDGLRYTLNTVYQRYNKPLFIVENGMGAYDKIDADGKIRDDYRVAYLEAHIKAMHEAISIDGVDVMGYTPWGVIDIVSFGSGEMEKRYGIIHVDKDNQGHGTLERRKKESFAWYQKVIEANGLQG</sequence>
<dbReference type="EMBL" id="FOLT01000003">
    <property type="protein sequence ID" value="SFC10118.1"/>
    <property type="molecule type" value="Genomic_DNA"/>
</dbReference>
<dbReference type="SUPFAM" id="SSF51445">
    <property type="entry name" value="(Trans)glycosidases"/>
    <property type="match status" value="1"/>
</dbReference>
<evidence type="ECO:0000256" key="1">
    <source>
        <dbReference type="ARBA" id="ARBA00010838"/>
    </source>
</evidence>